<dbReference type="AlphaFoldDB" id="A0AAI8ESH6"/>
<gene>
    <name evidence="1" type="ordered locus">XAC1543</name>
</gene>
<sequence length="173" mass="18960">MPCDILAGTGLPLCRSADRSGITLMRSPHSIDPMNKFVMLCMALLLCTLAACGDQSSRRAERGKPRVAVTTQSVMIRRPPAANAEITPDGTLKIDDIALPQKEPTRAKLQLLFGHLQMLRQQAVNEAGPDPEYKSIKLTATPEIQTLSGQLLDEIPSLQPYRESFGNVQAERH</sequence>
<reference evidence="1 2" key="1">
    <citation type="journal article" date="2002" name="Nature">
        <title>Comparison of the genomes of two Xanthomonas pathogens with differing host specificities.</title>
        <authorList>
            <person name="da Silva A.C."/>
            <person name="Ferro J.A."/>
            <person name="Reinach F.C."/>
            <person name="Farah C.S."/>
            <person name="Furlan L.R."/>
            <person name="Quaggio R.B."/>
            <person name="Monteiro-Vitorello C.B."/>
            <person name="Van Sluys M.A."/>
            <person name="Almeida N.F."/>
            <person name="Alves L.M."/>
            <person name="do Amaral A.M."/>
            <person name="Bertolini M.C."/>
            <person name="Camargo L.E."/>
            <person name="Camarotte G."/>
            <person name="Cannavan F."/>
            <person name="Cardozo J."/>
            <person name="Chambergo F."/>
            <person name="Ciapina L.P."/>
            <person name="Cicarelli R.M."/>
            <person name="Coutinho L.L."/>
            <person name="Cursino-Santos J.R."/>
            <person name="El-Dorry H."/>
            <person name="Faria J.B."/>
            <person name="Ferreira A.J."/>
            <person name="Ferreira R.C."/>
            <person name="Ferro M.I."/>
            <person name="Formighieri E.F."/>
            <person name="Franco M.C."/>
            <person name="Greggio C.C."/>
            <person name="Gruber A."/>
            <person name="Katsuyama A.M."/>
            <person name="Kishi L.T."/>
            <person name="Leite R.P."/>
            <person name="Lemos E.G."/>
            <person name="Lemos M.V."/>
            <person name="Locali E.C."/>
            <person name="Machado M.A."/>
            <person name="Madeira A.M."/>
            <person name="Martinez-Rossi N.M."/>
            <person name="Martins E.C."/>
            <person name="Meidanis J."/>
            <person name="Menck C.F."/>
            <person name="Miyaki C.Y."/>
            <person name="Moon D.H."/>
            <person name="Moreira L.M."/>
            <person name="Novo M.T."/>
            <person name="Okura V.K."/>
            <person name="Oliveira M.C."/>
            <person name="Oliveira V.R."/>
            <person name="Pereira H.A."/>
            <person name="Rossi A."/>
            <person name="Sena J.A."/>
            <person name="Silva C."/>
            <person name="de Souza R.F."/>
            <person name="Spinola L.A."/>
            <person name="Takita M.A."/>
            <person name="Tamura R.E."/>
            <person name="Teixeira E.C."/>
            <person name="Tezza R.I."/>
            <person name="Trindade dos Santos M."/>
            <person name="Truffi D."/>
            <person name="Tsai S.M."/>
            <person name="White F.F."/>
            <person name="Setubal J.C."/>
            <person name="Kitajima J.P."/>
        </authorList>
    </citation>
    <scope>NUCLEOTIDE SEQUENCE [LARGE SCALE GENOMIC DNA]</scope>
    <source>
        <strain evidence="1 2">306</strain>
    </source>
</reference>
<evidence type="ECO:0000313" key="1">
    <source>
        <dbReference type="EMBL" id="AAM36412.1"/>
    </source>
</evidence>
<dbReference type="EMBL" id="AE008923">
    <property type="protein sequence ID" value="AAM36412.1"/>
    <property type="molecule type" value="Genomic_DNA"/>
</dbReference>
<accession>A0AAI8ESH6</accession>
<protein>
    <submittedName>
        <fullName evidence="1">Uncharacterized protein</fullName>
    </submittedName>
</protein>
<dbReference type="Proteomes" id="UP000000576">
    <property type="component" value="Chromosome"/>
</dbReference>
<evidence type="ECO:0000313" key="2">
    <source>
        <dbReference type="Proteomes" id="UP000000576"/>
    </source>
</evidence>
<organism evidence="1 2">
    <name type="scientific">Xanthomonas axonopodis pv. citri (strain 306)</name>
    <dbReference type="NCBI Taxonomy" id="190486"/>
    <lineage>
        <taxon>Bacteria</taxon>
        <taxon>Pseudomonadati</taxon>
        <taxon>Pseudomonadota</taxon>
        <taxon>Gammaproteobacteria</taxon>
        <taxon>Lysobacterales</taxon>
        <taxon>Lysobacteraceae</taxon>
        <taxon>Xanthomonas</taxon>
    </lineage>
</organism>
<name>A0AAI8ESH6_XANAC</name>
<proteinExistence type="predicted"/>
<dbReference type="KEGG" id="xac:XAC1543"/>